<dbReference type="AlphaFoldDB" id="A0A5M3MGQ3"/>
<dbReference type="EMBL" id="JH711582">
    <property type="protein sequence ID" value="EIW78176.1"/>
    <property type="molecule type" value="Genomic_DNA"/>
</dbReference>
<reference evidence="4" key="1">
    <citation type="journal article" date="2012" name="Science">
        <title>The Paleozoic origin of enzymatic lignin decomposition reconstructed from 31 fungal genomes.</title>
        <authorList>
            <person name="Floudas D."/>
            <person name="Binder M."/>
            <person name="Riley R."/>
            <person name="Barry K."/>
            <person name="Blanchette R.A."/>
            <person name="Henrissat B."/>
            <person name="Martinez A.T."/>
            <person name="Otillar R."/>
            <person name="Spatafora J.W."/>
            <person name="Yadav J.S."/>
            <person name="Aerts A."/>
            <person name="Benoit I."/>
            <person name="Boyd A."/>
            <person name="Carlson A."/>
            <person name="Copeland A."/>
            <person name="Coutinho P.M."/>
            <person name="de Vries R.P."/>
            <person name="Ferreira P."/>
            <person name="Findley K."/>
            <person name="Foster B."/>
            <person name="Gaskell J."/>
            <person name="Glotzer D."/>
            <person name="Gorecki P."/>
            <person name="Heitman J."/>
            <person name="Hesse C."/>
            <person name="Hori C."/>
            <person name="Igarashi K."/>
            <person name="Jurgens J.A."/>
            <person name="Kallen N."/>
            <person name="Kersten P."/>
            <person name="Kohler A."/>
            <person name="Kuees U."/>
            <person name="Kumar T.K.A."/>
            <person name="Kuo A."/>
            <person name="LaButti K."/>
            <person name="Larrondo L.F."/>
            <person name="Lindquist E."/>
            <person name="Ling A."/>
            <person name="Lombard V."/>
            <person name="Lucas S."/>
            <person name="Lundell T."/>
            <person name="Martin R."/>
            <person name="McLaughlin D.J."/>
            <person name="Morgenstern I."/>
            <person name="Morin E."/>
            <person name="Murat C."/>
            <person name="Nagy L.G."/>
            <person name="Nolan M."/>
            <person name="Ohm R.A."/>
            <person name="Patyshakuliyeva A."/>
            <person name="Rokas A."/>
            <person name="Ruiz-Duenas F.J."/>
            <person name="Sabat G."/>
            <person name="Salamov A."/>
            <person name="Samejima M."/>
            <person name="Schmutz J."/>
            <person name="Slot J.C."/>
            <person name="St John F."/>
            <person name="Stenlid J."/>
            <person name="Sun H."/>
            <person name="Sun S."/>
            <person name="Syed K."/>
            <person name="Tsang A."/>
            <person name="Wiebenga A."/>
            <person name="Young D."/>
            <person name="Pisabarro A."/>
            <person name="Eastwood D.C."/>
            <person name="Martin F."/>
            <person name="Cullen D."/>
            <person name="Grigoriev I.V."/>
            <person name="Hibbett D.S."/>
        </authorList>
    </citation>
    <scope>NUCLEOTIDE SEQUENCE [LARGE SCALE GENOMIC DNA]</scope>
    <source>
        <strain evidence="4">RWD-64-598 SS2</strain>
    </source>
</reference>
<feature type="transmembrane region" description="Helical" evidence="2">
    <location>
        <begin position="243"/>
        <end position="263"/>
    </location>
</feature>
<evidence type="ECO:0000256" key="1">
    <source>
        <dbReference type="SAM" id="MobiDB-lite"/>
    </source>
</evidence>
<feature type="transmembrane region" description="Helical" evidence="2">
    <location>
        <begin position="136"/>
        <end position="155"/>
    </location>
</feature>
<keyword evidence="2" id="KW-1133">Transmembrane helix</keyword>
<sequence length="339" mass="37137">MALPNGISLDAAAIVSTVLEGILYVFSLLLFLWTVHTVLRRNNTTRVITSKIIIAAALLVLSTAHLAVNVVRTIEGLVLYRDKYPGGTAVFFEDVTEWSFGVKMALYLLQTLLGDGIVIIRCYIAWHSWKIVSMPIFLWFALVLTGASCIFSLVHDPETTRTVFAAETAAWISRFLASTLLANLFATALLVYRLWTNASAADPLMGWRPATAPLLRIIADAGLLYSATLVAVLLCYVTKNTGYYVLMDMAVPIISITFYMVIIRVSTRKGPASITKSELATFVRPRDRCTSKSGSCPSSPISPSSGERHSDVEEVVSFEEPVYPIKTLQRAASTDEASA</sequence>
<name>A0A5M3MGQ3_CONPW</name>
<dbReference type="OrthoDB" id="3186354at2759"/>
<feature type="transmembrane region" description="Helical" evidence="2">
    <location>
        <begin position="217"/>
        <end position="237"/>
    </location>
</feature>
<feature type="transmembrane region" description="Helical" evidence="2">
    <location>
        <begin position="175"/>
        <end position="196"/>
    </location>
</feature>
<comment type="caution">
    <text evidence="3">The sequence shown here is derived from an EMBL/GenBank/DDBJ whole genome shotgun (WGS) entry which is preliminary data.</text>
</comment>
<gene>
    <name evidence="3" type="ORF">CONPUDRAFT_127671</name>
</gene>
<protein>
    <submittedName>
        <fullName evidence="3">Uncharacterized protein</fullName>
    </submittedName>
</protein>
<feature type="transmembrane region" description="Helical" evidence="2">
    <location>
        <begin position="47"/>
        <end position="68"/>
    </location>
</feature>
<dbReference type="RefSeq" id="XP_007771259.1">
    <property type="nucleotide sequence ID" value="XM_007773069.1"/>
</dbReference>
<feature type="transmembrane region" description="Helical" evidence="2">
    <location>
        <begin position="12"/>
        <end position="35"/>
    </location>
</feature>
<dbReference type="OMA" id="SWMATIY"/>
<feature type="compositionally biased region" description="Low complexity" evidence="1">
    <location>
        <begin position="291"/>
        <end position="305"/>
    </location>
</feature>
<dbReference type="KEGG" id="cput:CONPUDRAFT_127671"/>
<evidence type="ECO:0000313" key="3">
    <source>
        <dbReference type="EMBL" id="EIW78176.1"/>
    </source>
</evidence>
<evidence type="ECO:0000313" key="4">
    <source>
        <dbReference type="Proteomes" id="UP000053558"/>
    </source>
</evidence>
<organism evidence="3 4">
    <name type="scientific">Coniophora puteana (strain RWD-64-598)</name>
    <name type="common">Brown rot fungus</name>
    <dbReference type="NCBI Taxonomy" id="741705"/>
    <lineage>
        <taxon>Eukaryota</taxon>
        <taxon>Fungi</taxon>
        <taxon>Dikarya</taxon>
        <taxon>Basidiomycota</taxon>
        <taxon>Agaricomycotina</taxon>
        <taxon>Agaricomycetes</taxon>
        <taxon>Agaricomycetidae</taxon>
        <taxon>Boletales</taxon>
        <taxon>Coniophorineae</taxon>
        <taxon>Coniophoraceae</taxon>
        <taxon>Coniophora</taxon>
    </lineage>
</organism>
<accession>A0A5M3MGQ3</accession>
<feature type="region of interest" description="Disordered" evidence="1">
    <location>
        <begin position="288"/>
        <end position="312"/>
    </location>
</feature>
<evidence type="ECO:0000256" key="2">
    <source>
        <dbReference type="SAM" id="Phobius"/>
    </source>
</evidence>
<dbReference type="GeneID" id="19200080"/>
<keyword evidence="4" id="KW-1185">Reference proteome</keyword>
<feature type="transmembrane region" description="Helical" evidence="2">
    <location>
        <begin position="104"/>
        <end position="124"/>
    </location>
</feature>
<keyword evidence="2" id="KW-0812">Transmembrane</keyword>
<dbReference type="Proteomes" id="UP000053558">
    <property type="component" value="Unassembled WGS sequence"/>
</dbReference>
<proteinExistence type="predicted"/>
<keyword evidence="2" id="KW-0472">Membrane</keyword>